<protein>
    <recommendedName>
        <fullName evidence="11">Cytochrome P450</fullName>
    </recommendedName>
</protein>
<evidence type="ECO:0000313" key="9">
    <source>
        <dbReference type="EMBL" id="KAF2322196.1"/>
    </source>
</evidence>
<dbReference type="EMBL" id="JAAGAX010000002">
    <property type="protein sequence ID" value="KAF2322196.1"/>
    <property type="molecule type" value="Genomic_DNA"/>
</dbReference>
<dbReference type="Pfam" id="PF00067">
    <property type="entry name" value="p450"/>
    <property type="match status" value="2"/>
</dbReference>
<dbReference type="GO" id="GO:0016705">
    <property type="term" value="F:oxidoreductase activity, acting on paired donors, with incorporation or reduction of molecular oxygen"/>
    <property type="evidence" value="ECO:0007669"/>
    <property type="project" value="InterPro"/>
</dbReference>
<evidence type="ECO:0000256" key="1">
    <source>
        <dbReference type="ARBA" id="ARBA00001971"/>
    </source>
</evidence>
<comment type="similarity">
    <text evidence="2 8">Belongs to the cytochrome P450 family.</text>
</comment>
<evidence type="ECO:0000256" key="6">
    <source>
        <dbReference type="ARBA" id="ARBA00023004"/>
    </source>
</evidence>
<evidence type="ECO:0000256" key="2">
    <source>
        <dbReference type="ARBA" id="ARBA00010617"/>
    </source>
</evidence>
<dbReference type="SUPFAM" id="SSF48264">
    <property type="entry name" value="Cytochrome P450"/>
    <property type="match status" value="1"/>
</dbReference>
<dbReference type="Gene3D" id="1.10.630.10">
    <property type="entry name" value="Cytochrome P450"/>
    <property type="match status" value="2"/>
</dbReference>
<dbReference type="GO" id="GO:0004497">
    <property type="term" value="F:monooxygenase activity"/>
    <property type="evidence" value="ECO:0007669"/>
    <property type="project" value="UniProtKB-KW"/>
</dbReference>
<evidence type="ECO:0000256" key="3">
    <source>
        <dbReference type="ARBA" id="ARBA00022617"/>
    </source>
</evidence>
<name>A0A6A6NC36_HEVBR</name>
<proteinExistence type="inferred from homology"/>
<evidence type="ECO:0000256" key="4">
    <source>
        <dbReference type="ARBA" id="ARBA00022723"/>
    </source>
</evidence>
<organism evidence="9 10">
    <name type="scientific">Hevea brasiliensis</name>
    <name type="common">Para rubber tree</name>
    <name type="synonym">Siphonia brasiliensis</name>
    <dbReference type="NCBI Taxonomy" id="3981"/>
    <lineage>
        <taxon>Eukaryota</taxon>
        <taxon>Viridiplantae</taxon>
        <taxon>Streptophyta</taxon>
        <taxon>Embryophyta</taxon>
        <taxon>Tracheophyta</taxon>
        <taxon>Spermatophyta</taxon>
        <taxon>Magnoliopsida</taxon>
        <taxon>eudicotyledons</taxon>
        <taxon>Gunneridae</taxon>
        <taxon>Pentapetalae</taxon>
        <taxon>rosids</taxon>
        <taxon>fabids</taxon>
        <taxon>Malpighiales</taxon>
        <taxon>Euphorbiaceae</taxon>
        <taxon>Crotonoideae</taxon>
        <taxon>Micrandreae</taxon>
        <taxon>Hevea</taxon>
    </lineage>
</organism>
<sequence length="248" mass="27933">MRKICVLELFSAKRVQSFQFLRDEEVASLVVSISKSASSATPLNLSEKFMSLTANITFRAAFGRSSQEREFGLERFQEVIREGMAMLGCFSAADFFPYVGWIVDRLRGLHGRRERIIQELDSVYQRVIDDRIEKRRKETGQEDITDLLLVLERSQPESGAGGFQFSRDHIKAILMNYEILPFSAGGRSCPGMAMGLALVDLALANLLFCFDWKLPYNIEEDINMAEAPGIVTGKKAALFLSPIKYLNA</sequence>
<dbReference type="InterPro" id="IPR036396">
    <property type="entry name" value="Cyt_P450_sf"/>
</dbReference>
<evidence type="ECO:0008006" key="11">
    <source>
        <dbReference type="Google" id="ProtNLM"/>
    </source>
</evidence>
<dbReference type="PANTHER" id="PTHR47955">
    <property type="entry name" value="CYTOCHROME P450 FAMILY 71 PROTEIN"/>
    <property type="match status" value="1"/>
</dbReference>
<dbReference type="GO" id="GO:0005506">
    <property type="term" value="F:iron ion binding"/>
    <property type="evidence" value="ECO:0007669"/>
    <property type="project" value="InterPro"/>
</dbReference>
<evidence type="ECO:0000256" key="7">
    <source>
        <dbReference type="ARBA" id="ARBA00023033"/>
    </source>
</evidence>
<keyword evidence="7 8" id="KW-0503">Monooxygenase</keyword>
<dbReference type="Proteomes" id="UP000467840">
    <property type="component" value="Chromosome 11"/>
</dbReference>
<dbReference type="GO" id="GO:0020037">
    <property type="term" value="F:heme binding"/>
    <property type="evidence" value="ECO:0007669"/>
    <property type="project" value="InterPro"/>
</dbReference>
<evidence type="ECO:0000256" key="8">
    <source>
        <dbReference type="RuleBase" id="RU000461"/>
    </source>
</evidence>
<dbReference type="AlphaFoldDB" id="A0A6A6NC36"/>
<keyword evidence="5 8" id="KW-0560">Oxidoreductase</keyword>
<reference evidence="9 10" key="1">
    <citation type="journal article" date="2020" name="Mol. Plant">
        <title>The Chromosome-Based Rubber Tree Genome Provides New Insights into Spurge Genome Evolution and Rubber Biosynthesis.</title>
        <authorList>
            <person name="Liu J."/>
            <person name="Shi C."/>
            <person name="Shi C.C."/>
            <person name="Li W."/>
            <person name="Zhang Q.J."/>
            <person name="Zhang Y."/>
            <person name="Li K."/>
            <person name="Lu H.F."/>
            <person name="Shi C."/>
            <person name="Zhu S.T."/>
            <person name="Xiao Z.Y."/>
            <person name="Nan H."/>
            <person name="Yue Y."/>
            <person name="Zhu X.G."/>
            <person name="Wu Y."/>
            <person name="Hong X.N."/>
            <person name="Fan G.Y."/>
            <person name="Tong Y."/>
            <person name="Zhang D."/>
            <person name="Mao C.L."/>
            <person name="Liu Y.L."/>
            <person name="Hao S.J."/>
            <person name="Liu W.Q."/>
            <person name="Lv M.Q."/>
            <person name="Zhang H.B."/>
            <person name="Liu Y."/>
            <person name="Hu-Tang G.R."/>
            <person name="Wang J.P."/>
            <person name="Wang J.H."/>
            <person name="Sun Y.H."/>
            <person name="Ni S.B."/>
            <person name="Chen W.B."/>
            <person name="Zhang X.C."/>
            <person name="Jiao Y.N."/>
            <person name="Eichler E.E."/>
            <person name="Li G.H."/>
            <person name="Liu X."/>
            <person name="Gao L.Z."/>
        </authorList>
    </citation>
    <scope>NUCLEOTIDE SEQUENCE [LARGE SCALE GENOMIC DNA]</scope>
    <source>
        <strain evidence="10">cv. GT1</strain>
        <tissue evidence="9">Leaf</tissue>
    </source>
</reference>
<keyword evidence="10" id="KW-1185">Reference proteome</keyword>
<dbReference type="InterPro" id="IPR017972">
    <property type="entry name" value="Cyt_P450_CS"/>
</dbReference>
<dbReference type="InterPro" id="IPR001128">
    <property type="entry name" value="Cyt_P450"/>
</dbReference>
<comment type="cofactor">
    <cofactor evidence="1">
        <name>heme</name>
        <dbReference type="ChEBI" id="CHEBI:30413"/>
    </cofactor>
</comment>
<evidence type="ECO:0000256" key="5">
    <source>
        <dbReference type="ARBA" id="ARBA00023002"/>
    </source>
</evidence>
<evidence type="ECO:0000313" key="10">
    <source>
        <dbReference type="Proteomes" id="UP000467840"/>
    </source>
</evidence>
<comment type="caution">
    <text evidence="9">The sequence shown here is derived from an EMBL/GenBank/DDBJ whole genome shotgun (WGS) entry which is preliminary data.</text>
</comment>
<keyword evidence="6 8" id="KW-0408">Iron</keyword>
<dbReference type="PROSITE" id="PS00086">
    <property type="entry name" value="CYTOCHROME_P450"/>
    <property type="match status" value="1"/>
</dbReference>
<keyword evidence="3 8" id="KW-0349">Heme</keyword>
<gene>
    <name evidence="9" type="ORF">GH714_008431</name>
</gene>
<accession>A0A6A6NC36</accession>
<keyword evidence="4 8" id="KW-0479">Metal-binding</keyword>
<dbReference type="PANTHER" id="PTHR47955:SF19">
    <property type="entry name" value="CYTOCHROME P450 71A9-LIKE ISOFORM X1"/>
    <property type="match status" value="1"/>
</dbReference>